<dbReference type="EMBL" id="JAGSXH010000059">
    <property type="protein sequence ID" value="MBS2964749.1"/>
    <property type="molecule type" value="Genomic_DNA"/>
</dbReference>
<gene>
    <name evidence="1" type="ORF">KGA66_16950</name>
</gene>
<reference evidence="1" key="1">
    <citation type="submission" date="2021-04" db="EMBL/GenBank/DDBJ databases">
        <title>Genome based classification of Actinospica acidithermotolerans sp. nov., an actinobacterium isolated from an Indonesian hot spring.</title>
        <authorList>
            <person name="Kusuma A.B."/>
            <person name="Putra K.E."/>
            <person name="Nafisah S."/>
            <person name="Loh J."/>
            <person name="Nouioui I."/>
            <person name="Goodfellow M."/>
        </authorList>
    </citation>
    <scope>NUCLEOTIDE SEQUENCE</scope>
    <source>
        <strain evidence="1">DSM 45618</strain>
    </source>
</reference>
<dbReference type="Proteomes" id="UP000677913">
    <property type="component" value="Unassembled WGS sequence"/>
</dbReference>
<proteinExistence type="predicted"/>
<protein>
    <submittedName>
        <fullName evidence="1">Uncharacterized protein</fullName>
    </submittedName>
</protein>
<sequence>MSEFYEARIRAEWPDWTFGAHQAAARAAAAEQLVALRRRYPDLPEEDLAALAVSWRPDSVSGPYFAFTAAPADRAADGTDRHNGGEPGLVAVSAVFVKALLLELAGEAPAALAALLDRWAEQRRNSYLAGGRAVPARSPRVVLLLPRDESRWPALSWAGLSALDLQAPEFDGALLRWDAGCSLWLAVPLP</sequence>
<evidence type="ECO:0000313" key="1">
    <source>
        <dbReference type="EMBL" id="MBS2964749.1"/>
    </source>
</evidence>
<evidence type="ECO:0000313" key="2">
    <source>
        <dbReference type="Proteomes" id="UP000677913"/>
    </source>
</evidence>
<comment type="caution">
    <text evidence="1">The sequence shown here is derived from an EMBL/GenBank/DDBJ whole genome shotgun (WGS) entry which is preliminary data.</text>
</comment>
<dbReference type="RefSeq" id="WP_211469109.1">
    <property type="nucleotide sequence ID" value="NZ_JAGSXH010000059.1"/>
</dbReference>
<name>A0A8J8BFH3_9ACTN</name>
<accession>A0A8J8BFH3</accession>
<keyword evidence="2" id="KW-1185">Reference proteome</keyword>
<organism evidence="1 2">
    <name type="scientific">Actinocrinis puniceicyclus</name>
    <dbReference type="NCBI Taxonomy" id="977794"/>
    <lineage>
        <taxon>Bacteria</taxon>
        <taxon>Bacillati</taxon>
        <taxon>Actinomycetota</taxon>
        <taxon>Actinomycetes</taxon>
        <taxon>Catenulisporales</taxon>
        <taxon>Actinospicaceae</taxon>
        <taxon>Actinocrinis</taxon>
    </lineage>
</organism>
<dbReference type="AlphaFoldDB" id="A0A8J8BFH3"/>